<organism evidence="2 3">
    <name type="scientific">Gracilariopsis chorda</name>
    <dbReference type="NCBI Taxonomy" id="448386"/>
    <lineage>
        <taxon>Eukaryota</taxon>
        <taxon>Rhodophyta</taxon>
        <taxon>Florideophyceae</taxon>
        <taxon>Rhodymeniophycidae</taxon>
        <taxon>Gracilariales</taxon>
        <taxon>Gracilariaceae</taxon>
        <taxon>Gracilariopsis</taxon>
    </lineage>
</organism>
<evidence type="ECO:0000313" key="2">
    <source>
        <dbReference type="EMBL" id="PXF43862.1"/>
    </source>
</evidence>
<evidence type="ECO:0000256" key="1">
    <source>
        <dbReference type="SAM" id="MobiDB-lite"/>
    </source>
</evidence>
<feature type="compositionally biased region" description="Polar residues" evidence="1">
    <location>
        <begin position="141"/>
        <end position="150"/>
    </location>
</feature>
<evidence type="ECO:0000313" key="3">
    <source>
        <dbReference type="Proteomes" id="UP000247409"/>
    </source>
</evidence>
<dbReference type="AlphaFoldDB" id="A0A2V3IP64"/>
<reference evidence="2 3" key="1">
    <citation type="journal article" date="2018" name="Mol. Biol. Evol.">
        <title>Analysis of the draft genome of the red seaweed Gracilariopsis chorda provides insights into genome size evolution in Rhodophyta.</title>
        <authorList>
            <person name="Lee J."/>
            <person name="Yang E.C."/>
            <person name="Graf L."/>
            <person name="Yang J.H."/>
            <person name="Qiu H."/>
            <person name="Zel Zion U."/>
            <person name="Chan C.X."/>
            <person name="Stephens T.G."/>
            <person name="Weber A.P.M."/>
            <person name="Boo G.H."/>
            <person name="Boo S.M."/>
            <person name="Kim K.M."/>
            <person name="Shin Y."/>
            <person name="Jung M."/>
            <person name="Lee S.J."/>
            <person name="Yim H.S."/>
            <person name="Lee J.H."/>
            <person name="Bhattacharya D."/>
            <person name="Yoon H.S."/>
        </authorList>
    </citation>
    <scope>NUCLEOTIDE SEQUENCE [LARGE SCALE GENOMIC DNA]</scope>
    <source>
        <strain evidence="2 3">SKKU-2015</strain>
        <tissue evidence="2">Whole body</tissue>
    </source>
</reference>
<comment type="caution">
    <text evidence="2">The sequence shown here is derived from an EMBL/GenBank/DDBJ whole genome shotgun (WGS) entry which is preliminary data.</text>
</comment>
<feature type="region of interest" description="Disordered" evidence="1">
    <location>
        <begin position="141"/>
        <end position="164"/>
    </location>
</feature>
<proteinExistence type="predicted"/>
<sequence>MLFRTFMYIIRRKSGSVGPLMAPVLLRFWAMFGAAHFSTQVLTLYLAPFRGHILISCVRAPVLLLLCYGRRLPITSIMYQKYLVPIYESNEPEIEGQLRRARTLQADVNEGFRQLATYLLQQIAVGGLDGLVSIPRYETLQPRSEPQAPSASKRDEQEGSPLPQNTAVFASSRHFFGGETDHRARSVLAVDGHNLDGAIQPAKLSETPKAAYDDARALRRQFRNRTPKNKESKVAP</sequence>
<dbReference type="OrthoDB" id="10637831at2759"/>
<gene>
    <name evidence="2" type="ORF">BWQ96_06328</name>
</gene>
<name>A0A2V3IP64_9FLOR</name>
<keyword evidence="3" id="KW-1185">Reference proteome</keyword>
<dbReference type="Proteomes" id="UP000247409">
    <property type="component" value="Unassembled WGS sequence"/>
</dbReference>
<dbReference type="EMBL" id="NBIV01000108">
    <property type="protein sequence ID" value="PXF43862.1"/>
    <property type="molecule type" value="Genomic_DNA"/>
</dbReference>
<protein>
    <submittedName>
        <fullName evidence="2">Uncharacterized protein</fullName>
    </submittedName>
</protein>
<accession>A0A2V3IP64</accession>